<dbReference type="EMBL" id="CAWUON010000178">
    <property type="protein sequence ID" value="CAK7275088.1"/>
    <property type="molecule type" value="Genomic_DNA"/>
</dbReference>
<feature type="signal peptide" evidence="1">
    <location>
        <begin position="1"/>
        <end position="15"/>
    </location>
</feature>
<dbReference type="Pfam" id="PF09044">
    <property type="entry name" value="Kp4"/>
    <property type="match status" value="1"/>
</dbReference>
<sequence length="132" mass="13804">MKVFSFSVFVAGATALGINCRGSILCESSAPFAMLNVQDQLNDMINAGNGSRWFNEHEQIVCSKGQIDSVCVFFQKGASGTAQDALTHVQNLLNHGCSTCGSDPTQDGNDVSTGELTVNAVSDACCVGSCQC</sequence>
<dbReference type="Proteomes" id="UP001642502">
    <property type="component" value="Unassembled WGS sequence"/>
</dbReference>
<organism evidence="3 4">
    <name type="scientific">Sporothrix epigloea</name>
    <dbReference type="NCBI Taxonomy" id="1892477"/>
    <lineage>
        <taxon>Eukaryota</taxon>
        <taxon>Fungi</taxon>
        <taxon>Dikarya</taxon>
        <taxon>Ascomycota</taxon>
        <taxon>Pezizomycotina</taxon>
        <taxon>Sordariomycetes</taxon>
        <taxon>Sordariomycetidae</taxon>
        <taxon>Ophiostomatales</taxon>
        <taxon>Ophiostomataceae</taxon>
        <taxon>Sporothrix</taxon>
    </lineage>
</organism>
<dbReference type="InterPro" id="IPR011329">
    <property type="entry name" value="Killer_tox_Kp4/SMK"/>
</dbReference>
<dbReference type="InterPro" id="IPR015131">
    <property type="entry name" value="Killer_tox_Kp4"/>
</dbReference>
<feature type="domain" description="Killer toxin Kp4" evidence="2">
    <location>
        <begin position="9"/>
        <end position="121"/>
    </location>
</feature>
<protein>
    <recommendedName>
        <fullName evidence="2">Killer toxin Kp4 domain-containing protein</fullName>
    </recommendedName>
</protein>
<feature type="chain" id="PRO_5046219811" description="Killer toxin Kp4 domain-containing protein" evidence="1">
    <location>
        <begin position="16"/>
        <end position="132"/>
    </location>
</feature>
<proteinExistence type="predicted"/>
<evidence type="ECO:0000313" key="4">
    <source>
        <dbReference type="Proteomes" id="UP001642502"/>
    </source>
</evidence>
<gene>
    <name evidence="3" type="ORF">SEPCBS119000_006501</name>
</gene>
<accession>A0ABP0E3C4</accession>
<name>A0ABP0E3C4_9PEZI</name>
<evidence type="ECO:0000313" key="3">
    <source>
        <dbReference type="EMBL" id="CAK7275088.1"/>
    </source>
</evidence>
<dbReference type="Gene3D" id="3.30.430.10">
    <property type="entry name" value="Killer Toxin P4, subunit A"/>
    <property type="match status" value="1"/>
</dbReference>
<evidence type="ECO:0000256" key="1">
    <source>
        <dbReference type="SAM" id="SignalP"/>
    </source>
</evidence>
<reference evidence="3 4" key="1">
    <citation type="submission" date="2024-01" db="EMBL/GenBank/DDBJ databases">
        <authorList>
            <person name="Allen C."/>
            <person name="Tagirdzhanova G."/>
        </authorList>
    </citation>
    <scope>NUCLEOTIDE SEQUENCE [LARGE SCALE GENOMIC DNA]</scope>
    <source>
        <strain evidence="3 4">CBS 119000</strain>
    </source>
</reference>
<dbReference type="SUPFAM" id="SSF55221">
    <property type="entry name" value="Yeast killer toxins"/>
    <property type="match status" value="1"/>
</dbReference>
<evidence type="ECO:0000259" key="2">
    <source>
        <dbReference type="Pfam" id="PF09044"/>
    </source>
</evidence>
<comment type="caution">
    <text evidence="3">The sequence shown here is derived from an EMBL/GenBank/DDBJ whole genome shotgun (WGS) entry which is preliminary data.</text>
</comment>
<keyword evidence="1" id="KW-0732">Signal</keyword>
<keyword evidence="4" id="KW-1185">Reference proteome</keyword>